<keyword evidence="1" id="KW-0812">Transmembrane</keyword>
<reference evidence="2 3" key="1">
    <citation type="journal article" date="2014" name="Agronomy (Basel)">
        <title>A Draft Genome Sequence for Ensete ventricosum, the Drought-Tolerant Tree Against Hunger.</title>
        <authorList>
            <person name="Harrison J."/>
            <person name="Moore K.A."/>
            <person name="Paszkiewicz K."/>
            <person name="Jones T."/>
            <person name="Grant M."/>
            <person name="Ambacheew D."/>
            <person name="Muzemil S."/>
            <person name="Studholme D.J."/>
        </authorList>
    </citation>
    <scope>NUCLEOTIDE SEQUENCE [LARGE SCALE GENOMIC DNA]</scope>
</reference>
<organism evidence="2 3">
    <name type="scientific">Ensete ventricosum</name>
    <name type="common">Abyssinian banana</name>
    <name type="synonym">Musa ensete</name>
    <dbReference type="NCBI Taxonomy" id="4639"/>
    <lineage>
        <taxon>Eukaryota</taxon>
        <taxon>Viridiplantae</taxon>
        <taxon>Streptophyta</taxon>
        <taxon>Embryophyta</taxon>
        <taxon>Tracheophyta</taxon>
        <taxon>Spermatophyta</taxon>
        <taxon>Magnoliopsida</taxon>
        <taxon>Liliopsida</taxon>
        <taxon>Zingiberales</taxon>
        <taxon>Musaceae</taxon>
        <taxon>Ensete</taxon>
    </lineage>
</organism>
<proteinExistence type="predicted"/>
<comment type="caution">
    <text evidence="2">The sequence shown here is derived from an EMBL/GenBank/DDBJ whole genome shotgun (WGS) entry which is preliminary data.</text>
</comment>
<accession>A0A426ZTE9</accession>
<sequence length="181" mass="20427">MGRVGKCGHWKWFPIAMLACMGMYAFDIIEYSLFFSLHLLQPKIDDDSKESLAVECPRIVVNPQPLPLGFRGLQVPKEALANKAMDHFIIDGIDPKTWAVSGATRRPPASAPTACDDTPELSMAERFRLAFLERDARLAPKRAKNARQHRRREEREYLMNSSSAKSIILASQASKFLHNKS</sequence>
<gene>
    <name evidence="2" type="ORF">B296_00039391</name>
</gene>
<evidence type="ECO:0000256" key="1">
    <source>
        <dbReference type="SAM" id="Phobius"/>
    </source>
</evidence>
<name>A0A426ZTE9_ENSVE</name>
<keyword evidence="1" id="KW-0472">Membrane</keyword>
<dbReference type="Proteomes" id="UP000287651">
    <property type="component" value="Unassembled WGS sequence"/>
</dbReference>
<protein>
    <submittedName>
        <fullName evidence="2">Uncharacterized protein</fullName>
    </submittedName>
</protein>
<evidence type="ECO:0000313" key="2">
    <source>
        <dbReference type="EMBL" id="RRT67297.1"/>
    </source>
</evidence>
<feature type="transmembrane region" description="Helical" evidence="1">
    <location>
        <begin position="12"/>
        <end position="34"/>
    </location>
</feature>
<evidence type="ECO:0000313" key="3">
    <source>
        <dbReference type="Proteomes" id="UP000287651"/>
    </source>
</evidence>
<keyword evidence="1" id="KW-1133">Transmembrane helix</keyword>
<dbReference type="AlphaFoldDB" id="A0A426ZTE9"/>
<dbReference type="EMBL" id="AMZH03005090">
    <property type="protein sequence ID" value="RRT67297.1"/>
    <property type="molecule type" value="Genomic_DNA"/>
</dbReference>